<dbReference type="STRING" id="1542390.KX01_1062"/>
<dbReference type="KEGG" id="frc:KX01_1062"/>
<keyword evidence="5 8" id="KW-0255">Endonuclease</keyword>
<keyword evidence="3 8" id="KW-0540">Nuclease</keyword>
<accession>A0A1J0KS92</accession>
<dbReference type="EMBL" id="CP009654">
    <property type="protein sequence ID" value="APC96645.1"/>
    <property type="molecule type" value="Genomic_DNA"/>
</dbReference>
<dbReference type="HAMAP" id="MF_00009">
    <property type="entry name" value="Endoribonucl_YbeY"/>
    <property type="match status" value="1"/>
</dbReference>
<dbReference type="EC" id="3.1.-.-" evidence="8"/>
<dbReference type="InterPro" id="IPR002036">
    <property type="entry name" value="YbeY"/>
</dbReference>
<dbReference type="InterPro" id="IPR020549">
    <property type="entry name" value="YbeY_CS"/>
</dbReference>
<comment type="similarity">
    <text evidence="1 8">Belongs to the endoribonuclease YbeY family.</text>
</comment>
<feature type="binding site" evidence="8">
    <location>
        <position position="127"/>
    </location>
    <ligand>
        <name>Zn(2+)</name>
        <dbReference type="ChEBI" id="CHEBI:29105"/>
        <note>catalytic</note>
    </ligand>
</feature>
<dbReference type="InterPro" id="IPR023091">
    <property type="entry name" value="MetalPrtase_cat_dom_sf_prd"/>
</dbReference>
<dbReference type="GO" id="GO:0005737">
    <property type="term" value="C:cytoplasm"/>
    <property type="evidence" value="ECO:0007669"/>
    <property type="project" value="UniProtKB-SubCell"/>
</dbReference>
<evidence type="ECO:0000256" key="5">
    <source>
        <dbReference type="ARBA" id="ARBA00022759"/>
    </source>
</evidence>
<keyword evidence="2 8" id="KW-0690">Ribosome biogenesis</keyword>
<evidence type="ECO:0000256" key="7">
    <source>
        <dbReference type="ARBA" id="ARBA00022833"/>
    </source>
</evidence>
<evidence type="ECO:0000256" key="6">
    <source>
        <dbReference type="ARBA" id="ARBA00022801"/>
    </source>
</evidence>
<dbReference type="Gene3D" id="3.40.390.30">
    <property type="entry name" value="Metalloproteases ('zincins'), catalytic domain"/>
    <property type="match status" value="1"/>
</dbReference>
<dbReference type="PANTHER" id="PTHR46986:SF1">
    <property type="entry name" value="ENDORIBONUCLEASE YBEY, CHLOROPLASTIC"/>
    <property type="match status" value="1"/>
</dbReference>
<keyword evidence="8" id="KW-0698">rRNA processing</keyword>
<evidence type="ECO:0000256" key="8">
    <source>
        <dbReference type="HAMAP-Rule" id="MF_00009"/>
    </source>
</evidence>
<dbReference type="Pfam" id="PF02130">
    <property type="entry name" value="YbeY"/>
    <property type="match status" value="1"/>
</dbReference>
<dbReference type="GO" id="GO:0004521">
    <property type="term" value="F:RNA endonuclease activity"/>
    <property type="evidence" value="ECO:0007669"/>
    <property type="project" value="UniProtKB-UniRule"/>
</dbReference>
<evidence type="ECO:0000256" key="2">
    <source>
        <dbReference type="ARBA" id="ARBA00022517"/>
    </source>
</evidence>
<comment type="cofactor">
    <cofactor evidence="8">
        <name>Zn(2+)</name>
        <dbReference type="ChEBI" id="CHEBI:29105"/>
    </cofactor>
    <text evidence="8">Binds 1 zinc ion.</text>
</comment>
<keyword evidence="6 8" id="KW-0378">Hydrolase</keyword>
<dbReference type="PROSITE" id="PS01306">
    <property type="entry name" value="UPF0054"/>
    <property type="match status" value="1"/>
</dbReference>
<evidence type="ECO:0000256" key="3">
    <source>
        <dbReference type="ARBA" id="ARBA00022722"/>
    </source>
</evidence>
<dbReference type="Proteomes" id="UP000182521">
    <property type="component" value="Chromosome"/>
</dbReference>
<evidence type="ECO:0000256" key="4">
    <source>
        <dbReference type="ARBA" id="ARBA00022723"/>
    </source>
</evidence>
<protein>
    <recommendedName>
        <fullName evidence="8">Endoribonuclease YbeY</fullName>
        <ecNumber evidence="8">3.1.-.-</ecNumber>
    </recommendedName>
</protein>
<keyword evidence="10" id="KW-1185">Reference proteome</keyword>
<organism evidence="9 10">
    <name type="scientific">Francisella frigiditurris</name>
    <dbReference type="NCBI Taxonomy" id="1542390"/>
    <lineage>
        <taxon>Bacteria</taxon>
        <taxon>Pseudomonadati</taxon>
        <taxon>Pseudomonadota</taxon>
        <taxon>Gammaproteobacteria</taxon>
        <taxon>Thiotrichales</taxon>
        <taxon>Francisellaceae</taxon>
        <taxon>Francisella</taxon>
    </lineage>
</organism>
<comment type="subcellular location">
    <subcellularLocation>
        <location evidence="8">Cytoplasm</location>
    </subcellularLocation>
</comment>
<evidence type="ECO:0000256" key="1">
    <source>
        <dbReference type="ARBA" id="ARBA00010875"/>
    </source>
</evidence>
<dbReference type="NCBIfam" id="TIGR00043">
    <property type="entry name" value="rRNA maturation RNase YbeY"/>
    <property type="match status" value="1"/>
</dbReference>
<name>A0A1J0KS92_9GAMM</name>
<feature type="binding site" evidence="8">
    <location>
        <position position="117"/>
    </location>
    <ligand>
        <name>Zn(2+)</name>
        <dbReference type="ChEBI" id="CHEBI:29105"/>
        <note>catalytic</note>
    </ligand>
</feature>
<keyword evidence="4 8" id="KW-0479">Metal-binding</keyword>
<comment type="function">
    <text evidence="8">Single strand-specific metallo-endoribonuclease involved in late-stage 70S ribosome quality control and in maturation of the 3' terminus of the 16S rRNA.</text>
</comment>
<evidence type="ECO:0000313" key="10">
    <source>
        <dbReference type="Proteomes" id="UP000182521"/>
    </source>
</evidence>
<dbReference type="PANTHER" id="PTHR46986">
    <property type="entry name" value="ENDORIBONUCLEASE YBEY, CHLOROPLASTIC"/>
    <property type="match status" value="1"/>
</dbReference>
<feature type="binding site" evidence="8">
    <location>
        <position position="121"/>
    </location>
    <ligand>
        <name>Zn(2+)</name>
        <dbReference type="ChEBI" id="CHEBI:29105"/>
        <note>catalytic</note>
    </ligand>
</feature>
<keyword evidence="7 8" id="KW-0862">Zinc</keyword>
<dbReference type="RefSeq" id="WP_071663987.1">
    <property type="nucleotide sequence ID" value="NZ_CP009654.1"/>
</dbReference>
<gene>
    <name evidence="8" type="primary">ybeY</name>
    <name evidence="9" type="ORF">KX01_1062</name>
</gene>
<reference evidence="10" key="1">
    <citation type="submission" date="2014-10" db="EMBL/GenBank/DDBJ databases">
        <authorList>
            <person name="Kuske C.R."/>
            <person name="Challacombe J.F."/>
            <person name="Daligault H.E."/>
            <person name="Davenport K.W."/>
            <person name="Johnson S.L."/>
            <person name="Siddaramappa S."/>
            <person name="Petersen J.M."/>
        </authorList>
    </citation>
    <scope>NUCLEOTIDE SEQUENCE [LARGE SCALE GENOMIC DNA]</scope>
    <source>
        <strain evidence="10">CA97-1460</strain>
    </source>
</reference>
<keyword evidence="8" id="KW-0963">Cytoplasm</keyword>
<dbReference type="GO" id="GO:0006364">
    <property type="term" value="P:rRNA processing"/>
    <property type="evidence" value="ECO:0007669"/>
    <property type="project" value="UniProtKB-UniRule"/>
</dbReference>
<proteinExistence type="inferred from homology"/>
<dbReference type="GO" id="GO:0008270">
    <property type="term" value="F:zinc ion binding"/>
    <property type="evidence" value="ECO:0007669"/>
    <property type="project" value="UniProtKB-UniRule"/>
</dbReference>
<sequence length="158" mass="18345">MSNIDLNIINDDDYEHPSKEILLKCYNIVLEYHNLKNSSINVNIVSNDEIKSINNQYRKKDKATNILSFPFDKPEGLPDDIMDDFLGDIIIAPDVLEKEAIEQNKTLDNHWCHIFIHGILHLLGYDHKNDKDADEMETLEIKLLQELNIPNPYKEDLA</sequence>
<dbReference type="GO" id="GO:0004222">
    <property type="term" value="F:metalloendopeptidase activity"/>
    <property type="evidence" value="ECO:0007669"/>
    <property type="project" value="InterPro"/>
</dbReference>
<dbReference type="SUPFAM" id="SSF55486">
    <property type="entry name" value="Metalloproteases ('zincins'), catalytic domain"/>
    <property type="match status" value="1"/>
</dbReference>
<dbReference type="AlphaFoldDB" id="A0A1J0KS92"/>
<dbReference type="OrthoDB" id="9807740at2"/>
<evidence type="ECO:0000313" key="9">
    <source>
        <dbReference type="EMBL" id="APC96645.1"/>
    </source>
</evidence>